<gene>
    <name evidence="1" type="ORF">GA0070560_11478</name>
</gene>
<dbReference type="STRING" id="47864.GA0070560_11478"/>
<keyword evidence="2" id="KW-1185">Reference proteome</keyword>
<evidence type="ECO:0000313" key="1">
    <source>
        <dbReference type="EMBL" id="SCG59962.1"/>
    </source>
</evidence>
<sequence length="1359" mass="150701">MNITKPWAAKGVALYPPSFCMVGQNQVFNALHQFRRSFWDGAANDIAGFFIAFGDWGLGKTRLGYELVAEATGRVDWWLLNKNEYVIPPFHQADKKPRVLEPALQDGVLPLYIRYSTVCDDALDAATWVARLAVEALRHTLHADPAAGGPRDLYEDLKAAMQAKGVNLKALSLVDDDTRSFEDRLHDAKKVLRDAGLNHLWIVVDEVETPGDLKRGLREDTQTKVDDEYLLMVSEVIKHENWRNQHPDVNFLLLCSVGMRDQIHIGPNLRRASSVTIEPNQLTDVQSYVDHIKGSLVDPHAVEYPVGTLEGAFLSANRNFGWLNVIMASIHETHVRHRERGDGSSAWELLKDFAKTDARATHIFNDDAVLPLLGKVTGVPKQDVERLVYGQLPAPVGGAAKAALTEEMADALLAHEVAGRGHAFAELFQVHIDERALANELTRPEFGFKAKEGKTDTYFTPNCEVSVVGLLEALRAFSVAVGGAPGAAGDFVVYTDLEQWGEQLAALYPREGIEFAAESLHRIFSKPGYRVDGARFIGMSFRLWREFNKLLVSAAESVRFFKDGKHEAPLDQYVRGVSQTKAKRGAAICLGLAKLLDDHLKDDDTKQVSGLKDVPHKALNSAFGSPSIDGLRVTPDGRCTIVYCLDAQETLDKVRAYIGLERVHPILVLFPASADVASFEQQLDASPALRRCVLTRRLVSQEEEFLLKYSGRGSAYNAHEARLSKVAKGLEGSYRDEWQAKSREWANGLRKTGYLLAPIWSRKTGSNTADFAKGYRYMLAKDCSLDAAVDTAGGPLNNVEFENCRQAAKKNIDAPAAWKYGDLLGVLTTDGSLLPKVPRCFFALLQELKTQSAVSKLANRFFFAVPDSEMKAPQQLEQILEVLIGIGLVRKKNDLYKAVDRTMLESRRQSASTWLEGECKDSIKKLIDLFPTQASILLSNNYPTAKQQLVTAEKQIQQVSSDHLTADIDSLTEGSLKTVVAQVRDIEERILGVCPLEIGETTLDFDCSPARILSYETRYSTLSLWERVAFLAWLKKTFLETRDEMIEEIDHLLGEAATLDEAEGHPFPVAPVTLPLKAIKSELENAVKGPAAAGTQTRMATIPVASYTLMIDQYLVNSQYEHAWKRMDALKDLISQERPGSFFARFKKLHEQWAKAVKDYKAAASAWQSLGDFAADAPQSVQASLNPLKLEVQKFRGLVEGGLKQQVQSLIDEVAETELLKSLETEVVATAQAVQGLPQQVTEKLDELKAGLRQVIRQKELRALNRVLKSNGKPAKAEPTPAATFGTTKARYEAFNGQVSQEGAGFFEGAGTDVHFGLWVDISGDLEAGSYDEDQHPDHADAIRELKEMKLIRSRLELR</sequence>
<protein>
    <submittedName>
        <fullName evidence="1">Uncharacterized protein</fullName>
    </submittedName>
</protein>
<name>A0A1C5INU4_9ACTN</name>
<accession>A0A1C5INU4</accession>
<evidence type="ECO:0000313" key="2">
    <source>
        <dbReference type="Proteomes" id="UP000199408"/>
    </source>
</evidence>
<dbReference type="OrthoDB" id="2953013at2"/>
<proteinExistence type="predicted"/>
<dbReference type="Proteomes" id="UP000199408">
    <property type="component" value="Unassembled WGS sequence"/>
</dbReference>
<dbReference type="EMBL" id="FMDN01000014">
    <property type="protein sequence ID" value="SCG59962.1"/>
    <property type="molecule type" value="Genomic_DNA"/>
</dbReference>
<dbReference type="RefSeq" id="WP_091299064.1">
    <property type="nucleotide sequence ID" value="NZ_FMDN01000014.1"/>
</dbReference>
<organism evidence="1 2">
    <name type="scientific">Micromonospora halophytica</name>
    <dbReference type="NCBI Taxonomy" id="47864"/>
    <lineage>
        <taxon>Bacteria</taxon>
        <taxon>Bacillati</taxon>
        <taxon>Actinomycetota</taxon>
        <taxon>Actinomycetes</taxon>
        <taxon>Micromonosporales</taxon>
        <taxon>Micromonosporaceae</taxon>
        <taxon>Micromonospora</taxon>
    </lineage>
</organism>
<reference evidence="2" key="1">
    <citation type="submission" date="2016-06" db="EMBL/GenBank/DDBJ databases">
        <authorList>
            <person name="Varghese N."/>
        </authorList>
    </citation>
    <scope>NUCLEOTIDE SEQUENCE [LARGE SCALE GENOMIC DNA]</scope>
    <source>
        <strain evidence="2">DSM 43171</strain>
    </source>
</reference>